<feature type="transmembrane region" description="Helical" evidence="6">
    <location>
        <begin position="191"/>
        <end position="210"/>
    </location>
</feature>
<dbReference type="Proteomes" id="UP001066276">
    <property type="component" value="Chromosome 5"/>
</dbReference>
<keyword evidence="3 6" id="KW-1133">Transmembrane helix</keyword>
<dbReference type="GO" id="GO:0022857">
    <property type="term" value="F:transmembrane transporter activity"/>
    <property type="evidence" value="ECO:0007669"/>
    <property type="project" value="InterPro"/>
</dbReference>
<evidence type="ECO:0000259" key="7">
    <source>
        <dbReference type="PROSITE" id="PS50850"/>
    </source>
</evidence>
<evidence type="ECO:0000313" key="8">
    <source>
        <dbReference type="EMBL" id="KAJ1147773.1"/>
    </source>
</evidence>
<evidence type="ECO:0000256" key="1">
    <source>
        <dbReference type="ARBA" id="ARBA00004141"/>
    </source>
</evidence>
<dbReference type="PROSITE" id="PS50850">
    <property type="entry name" value="MFS"/>
    <property type="match status" value="1"/>
</dbReference>
<dbReference type="Gene3D" id="1.20.1250.20">
    <property type="entry name" value="MFS general substrate transporter like domains"/>
    <property type="match status" value="1"/>
</dbReference>
<dbReference type="FunFam" id="1.20.1250.20:FF:000023">
    <property type="entry name" value="Solute carrier family 22 member 6"/>
    <property type="match status" value="1"/>
</dbReference>
<keyword evidence="2 6" id="KW-0812">Transmembrane</keyword>
<name>A0AAV7R6J3_PLEWA</name>
<evidence type="ECO:0000313" key="9">
    <source>
        <dbReference type="Proteomes" id="UP001066276"/>
    </source>
</evidence>
<evidence type="ECO:0000256" key="5">
    <source>
        <dbReference type="SAM" id="MobiDB-lite"/>
    </source>
</evidence>
<evidence type="ECO:0000256" key="3">
    <source>
        <dbReference type="ARBA" id="ARBA00022989"/>
    </source>
</evidence>
<keyword evidence="9" id="KW-1185">Reference proteome</keyword>
<dbReference type="InterPro" id="IPR036259">
    <property type="entry name" value="MFS_trans_sf"/>
</dbReference>
<keyword evidence="4 6" id="KW-0472">Membrane</keyword>
<dbReference type="PANTHER" id="PTHR24064">
    <property type="entry name" value="SOLUTE CARRIER FAMILY 22 MEMBER"/>
    <property type="match status" value="1"/>
</dbReference>
<evidence type="ECO:0000256" key="2">
    <source>
        <dbReference type="ARBA" id="ARBA00022692"/>
    </source>
</evidence>
<feature type="region of interest" description="Disordered" evidence="5">
    <location>
        <begin position="602"/>
        <end position="643"/>
    </location>
</feature>
<feature type="domain" description="Major facilitator superfamily (MFS) profile" evidence="7">
    <location>
        <begin position="111"/>
        <end position="532"/>
    </location>
</feature>
<organism evidence="8 9">
    <name type="scientific">Pleurodeles waltl</name>
    <name type="common">Iberian ribbed newt</name>
    <dbReference type="NCBI Taxonomy" id="8319"/>
    <lineage>
        <taxon>Eukaryota</taxon>
        <taxon>Metazoa</taxon>
        <taxon>Chordata</taxon>
        <taxon>Craniata</taxon>
        <taxon>Vertebrata</taxon>
        <taxon>Euteleostomi</taxon>
        <taxon>Amphibia</taxon>
        <taxon>Batrachia</taxon>
        <taxon>Caudata</taxon>
        <taxon>Salamandroidea</taxon>
        <taxon>Salamandridae</taxon>
        <taxon>Pleurodelinae</taxon>
        <taxon>Pleurodeles</taxon>
    </lineage>
</organism>
<feature type="compositionally biased region" description="Polar residues" evidence="5">
    <location>
        <begin position="608"/>
        <end position="637"/>
    </location>
</feature>
<reference evidence="8" key="1">
    <citation type="journal article" date="2022" name="bioRxiv">
        <title>Sequencing and chromosome-scale assembly of the giantPleurodeles waltlgenome.</title>
        <authorList>
            <person name="Brown T."/>
            <person name="Elewa A."/>
            <person name="Iarovenko S."/>
            <person name="Subramanian E."/>
            <person name="Araus A.J."/>
            <person name="Petzold A."/>
            <person name="Susuki M."/>
            <person name="Suzuki K.-i.T."/>
            <person name="Hayashi T."/>
            <person name="Toyoda A."/>
            <person name="Oliveira C."/>
            <person name="Osipova E."/>
            <person name="Leigh N.D."/>
            <person name="Simon A."/>
            <person name="Yun M.H."/>
        </authorList>
    </citation>
    <scope>NUCLEOTIDE SEQUENCE</scope>
    <source>
        <strain evidence="8">20211129_DDA</strain>
        <tissue evidence="8">Liver</tissue>
    </source>
</reference>
<evidence type="ECO:0000256" key="4">
    <source>
        <dbReference type="ARBA" id="ARBA00023136"/>
    </source>
</evidence>
<dbReference type="EMBL" id="JANPWB010000009">
    <property type="protein sequence ID" value="KAJ1147773.1"/>
    <property type="molecule type" value="Genomic_DNA"/>
</dbReference>
<accession>A0AAV7R6J3</accession>
<gene>
    <name evidence="8" type="ORF">NDU88_000632</name>
</gene>
<feature type="transmembrane region" description="Helical" evidence="6">
    <location>
        <begin position="276"/>
        <end position="295"/>
    </location>
</feature>
<sequence length="643" mass="71635">MKFEDLFSEVDGFGRFQIRVLLLLCIPRIIVPWQFLLHNFLAAVPPHRCALQDQDGFGNLTEEELLLISIPREPDGTFSSCKMYREPQWHLLESSTWGTSYDYAGRPPNTTSWAQVSASTWGPRNASSLQSCQHGWAYDHSQFTSTIATQWDLVCNRKWMNQATASFFFMGVTFGAIIFGYLSDRYGRRNMLLVSFLVTTLFAAISAGASSYSMFAVARTICGMGLTGMIIIAIALVVEWTDVKHRTFCGTISSIPWTVGNMSLALLAFLIRDWRWLLLAASSPCVLAIIFWWWIPESARWLLTQQRAADAHRYLSKCATVNGKTDFPSKTTPEMLQKKVKVENRVYFYWDLVKTRRLRRITLWAAILWFGVPFTYYGISFRITGFSLNPYLTHFIFGIIEIPAKVGVYLVLDHIGRRHCQGWSLILAGSSIAVNMAIPTEYGITRSVIAILGKGFSEAAFTTAFLYTAELYPTVLRQTGLGLTSFVARLASAMAPLMMLFEDFWVLLPSLIFSIVALLCGSVAFLLPETTHVHLPETIEDVEGDSRNSTACPHNQHEGHNAIPLSDMCQEEGACRGTNLPDHSSHSKEAVPLEGASCVNGALRRGATDSSSGSHQPVEGTLSQCEQSSRSPETTGESGPKDN</sequence>
<dbReference type="AlphaFoldDB" id="A0AAV7R6J3"/>
<feature type="transmembrane region" description="Helical" evidence="6">
    <location>
        <begin position="216"/>
        <end position="238"/>
    </location>
</feature>
<proteinExistence type="predicted"/>
<dbReference type="InterPro" id="IPR005828">
    <property type="entry name" value="MFS_sugar_transport-like"/>
</dbReference>
<comment type="caution">
    <text evidence="8">The sequence shown here is derived from an EMBL/GenBank/DDBJ whole genome shotgun (WGS) entry which is preliminary data.</text>
</comment>
<protein>
    <recommendedName>
        <fullName evidence="7">Major facilitator superfamily (MFS) profile domain-containing protein</fullName>
    </recommendedName>
</protein>
<feature type="transmembrane region" description="Helical" evidence="6">
    <location>
        <begin position="507"/>
        <end position="527"/>
    </location>
</feature>
<feature type="transmembrane region" description="Helical" evidence="6">
    <location>
        <begin position="391"/>
        <end position="412"/>
    </location>
</feature>
<evidence type="ECO:0000256" key="6">
    <source>
        <dbReference type="SAM" id="Phobius"/>
    </source>
</evidence>
<feature type="transmembrane region" description="Helical" evidence="6">
    <location>
        <begin position="361"/>
        <end position="379"/>
    </location>
</feature>
<dbReference type="SUPFAM" id="SSF103473">
    <property type="entry name" value="MFS general substrate transporter"/>
    <property type="match status" value="1"/>
</dbReference>
<comment type="subcellular location">
    <subcellularLocation>
        <location evidence="1">Membrane</location>
        <topology evidence="1">Multi-pass membrane protein</topology>
    </subcellularLocation>
</comment>
<dbReference type="Pfam" id="PF00083">
    <property type="entry name" value="Sugar_tr"/>
    <property type="match status" value="1"/>
</dbReference>
<dbReference type="GO" id="GO:0016020">
    <property type="term" value="C:membrane"/>
    <property type="evidence" value="ECO:0007669"/>
    <property type="project" value="UniProtKB-SubCell"/>
</dbReference>
<feature type="transmembrane region" description="Helical" evidence="6">
    <location>
        <begin position="163"/>
        <end position="182"/>
    </location>
</feature>
<dbReference type="InterPro" id="IPR020846">
    <property type="entry name" value="MFS_dom"/>
</dbReference>
<feature type="transmembrane region" description="Helical" evidence="6">
    <location>
        <begin position="250"/>
        <end position="270"/>
    </location>
</feature>